<evidence type="ECO:0000313" key="2">
    <source>
        <dbReference type="EMBL" id="QEG18223.1"/>
    </source>
</evidence>
<protein>
    <submittedName>
        <fullName evidence="2">Uncharacterized protein</fullName>
    </submittedName>
</protein>
<organism evidence="2 3">
    <name type="scientific">Gimesia maris</name>
    <dbReference type="NCBI Taxonomy" id="122"/>
    <lineage>
        <taxon>Bacteria</taxon>
        <taxon>Pseudomonadati</taxon>
        <taxon>Planctomycetota</taxon>
        <taxon>Planctomycetia</taxon>
        <taxon>Planctomycetales</taxon>
        <taxon>Planctomycetaceae</taxon>
        <taxon>Gimesia</taxon>
    </lineage>
</organism>
<proteinExistence type="predicted"/>
<reference evidence="2 3" key="1">
    <citation type="submission" date="2019-08" db="EMBL/GenBank/DDBJ databases">
        <title>Deep-cultivation of Planctomycetes and their phenomic and genomic characterization uncovers novel biology.</title>
        <authorList>
            <person name="Wiegand S."/>
            <person name="Jogler M."/>
            <person name="Boedeker C."/>
            <person name="Pinto D."/>
            <person name="Vollmers J."/>
            <person name="Rivas-Marin E."/>
            <person name="Kohn T."/>
            <person name="Peeters S.H."/>
            <person name="Heuer A."/>
            <person name="Rast P."/>
            <person name="Oberbeckmann S."/>
            <person name="Bunk B."/>
            <person name="Jeske O."/>
            <person name="Meyerdierks A."/>
            <person name="Storesund J.E."/>
            <person name="Kallscheuer N."/>
            <person name="Luecker S."/>
            <person name="Lage O.M."/>
            <person name="Pohl T."/>
            <person name="Merkel B.J."/>
            <person name="Hornburger P."/>
            <person name="Mueller R.-W."/>
            <person name="Bruemmer F."/>
            <person name="Labrenz M."/>
            <person name="Spormann A.M."/>
            <person name="Op den Camp H."/>
            <person name="Overmann J."/>
            <person name="Amann R."/>
            <person name="Jetten M.S.M."/>
            <person name="Mascher T."/>
            <person name="Medema M.H."/>
            <person name="Devos D.P."/>
            <person name="Kaster A.-K."/>
            <person name="Ovreas L."/>
            <person name="Rohde M."/>
            <person name="Galperin M.Y."/>
            <person name="Jogler C."/>
        </authorList>
    </citation>
    <scope>NUCLEOTIDE SEQUENCE [LARGE SCALE GENOMIC DNA]</scope>
    <source>
        <strain evidence="2 3">DSM 8797</strain>
    </source>
</reference>
<dbReference type="Proteomes" id="UP000322887">
    <property type="component" value="Chromosome"/>
</dbReference>
<keyword evidence="1" id="KW-0472">Membrane</keyword>
<gene>
    <name evidence="2" type="ORF">GmarT_41090</name>
</gene>
<dbReference type="EMBL" id="CP042910">
    <property type="protein sequence ID" value="QEG18223.1"/>
    <property type="molecule type" value="Genomic_DNA"/>
</dbReference>
<name>A0ABX5YRE2_9PLAN</name>
<evidence type="ECO:0000313" key="3">
    <source>
        <dbReference type="Proteomes" id="UP000322887"/>
    </source>
</evidence>
<keyword evidence="3" id="KW-1185">Reference proteome</keyword>
<evidence type="ECO:0000256" key="1">
    <source>
        <dbReference type="SAM" id="Phobius"/>
    </source>
</evidence>
<keyword evidence="1" id="KW-0812">Transmembrane</keyword>
<keyword evidence="1" id="KW-1133">Transmembrane helix</keyword>
<accession>A0ABX5YRE2</accession>
<sequence>MFGFGISTRISLLVGAAVIYQAVLSVYALFNGFKSRAALVGDVHVNGVLPHF</sequence>
<feature type="transmembrane region" description="Helical" evidence="1">
    <location>
        <begin position="12"/>
        <end position="30"/>
    </location>
</feature>